<dbReference type="Pfam" id="PF00169">
    <property type="entry name" value="PH"/>
    <property type="match status" value="1"/>
</dbReference>
<proteinExistence type="predicted"/>
<evidence type="ECO:0000256" key="1">
    <source>
        <dbReference type="ARBA" id="ARBA00004370"/>
    </source>
</evidence>
<feature type="region of interest" description="Disordered" evidence="5">
    <location>
        <begin position="855"/>
        <end position="881"/>
    </location>
</feature>
<gene>
    <name evidence="8" type="ORF">N7509_002565</name>
</gene>
<evidence type="ECO:0000256" key="4">
    <source>
        <dbReference type="ARBA" id="ARBA00023136"/>
    </source>
</evidence>
<feature type="domain" description="VASt" evidence="7">
    <location>
        <begin position="930"/>
        <end position="1101"/>
    </location>
</feature>
<evidence type="ECO:0000259" key="7">
    <source>
        <dbReference type="PROSITE" id="PS51778"/>
    </source>
</evidence>
<sequence length="1396" mass="156017">MSTQATTPLPPVGKLVSVVPVGLKEAALDSPTFRATTHHFCDQIEFVEKWLDGYAKAATKLASELNTLESVVGSFLSYSTHPLVISEAVVDHDYTLLAMRRCGEGSKDLWSGLVATTKKMESMIAEPIRAFVQEDLRQFKENRRALEHAQKSPICCSVQVQGNFRLREEAFQLHEARKIYLKTSLDFSVQAPQTRNALDRLLVRISFDQWREFRSFHNNNSATFSKWSNEMDRVKGWVHEMEASDRSSKRELFATRKQIEEAAEVAARPSRELEDYSISTVPYLGSRPLSTLNMGKDARPEKQGWVNLRTQYGKPTRTVWVRRWVFLKYGIIGCLVQGARTGGVEESERIGVLLCSVRPAFQEERRFCFQIKTKNSTIVLQAETQKELMEWIGAIEAAKQKALENPSSTDMSISGKVTVQDPAFSISQPPAPEFTADPTDSLTPHTADEPSSTERSSTLPVPDHEAFRKSSDVGGRRLTGLDHEGSTRDHAREHTNRIIQKLDLHRKSNNAAPTSPSIPGPASGIASLISASHNVLPYAGAASVNVAENGQHRGRSLSNLEEPGANLAPGTLANPPAPTSMSKAAVVVSNERGIGLGHVDSTGGMPSGMMANLWGSSNWGFINKLQRENPDGDHESISDRPSSAKSDSSKRTFAVHPDKPTVPPTSGQPSGPRHRQTVSLDGNASKLQRAAVEAAVEAAVGVAPQEYPANYPQQLKIQDSQFRLLFPDVKREESLVLVFRATWSPNDQQEFPGRAYVTTENIYFYSHHYGLVLTTSVSLESIKEVTAAPGRDCDFLFLHTIPPLGSDTPGRIAIKTFLEPLRLLQKRLSYLIQGSIAVEPMSVENVIRDLIKLDSGPTKRSSSVDSWEDLSGPGESKGDNNLVAHGYGKDLRVPIYIDKDLDLDGGKGRGQNIPKFRLPTQPVEYVPQGDLKLAVEKILDISPKALFHILFGDKSAVWQLMLHEREARDIKQGPWASNESRHLRRDINYTIATTNALGQCNDNDILDYQIIDVLNDHLCYVITDKRTPWHLPLRRSFRLVSKVVITFVSKSKSKLAIYTKVEWLKSPLGLKNMISKKASDDLEQDALDLVDLVNDQVRRLGAHSRTKKAITIFGHVGRQNSVSHFAGVGANLKLEPRKRRTQRSMHQLLLETFLSFMESTISFLMLASFDILRWSWKTVSAHKVILVLLISSALMNGFYSSRDTWDWWHERHASNFMARIGVQPNLVMSKAIYIQDIDEAIANTTIWPSNGNASTCFSTFHENSMRYSELPLSLSTSGLRDAVAKSAAKRFQQTRERLGTYRYNLLVALRVVNSIEKEVVQNEWERWLREELRRCRQVELLLSGNSEEGEAGAQAQAERIFAENTGSVTEWYDRYCSSCRLEQEQALQNGAENLLV</sequence>
<dbReference type="CDD" id="cd07609">
    <property type="entry name" value="BAR_SIP3_fungi"/>
    <property type="match status" value="1"/>
</dbReference>
<keyword evidence="9" id="KW-1185">Reference proteome</keyword>
<dbReference type="RefSeq" id="XP_056492997.1">
    <property type="nucleotide sequence ID" value="XM_056627202.1"/>
</dbReference>
<dbReference type="InterPro" id="IPR039463">
    <property type="entry name" value="Sip3/Lam1_BAR"/>
</dbReference>
<comment type="caution">
    <text evidence="8">The sequence shown here is derived from an EMBL/GenBank/DDBJ whole genome shotgun (WGS) entry which is preliminary data.</text>
</comment>
<evidence type="ECO:0000256" key="5">
    <source>
        <dbReference type="SAM" id="MobiDB-lite"/>
    </source>
</evidence>
<dbReference type="EMBL" id="JAPZBU010000004">
    <property type="protein sequence ID" value="KAJ5408682.1"/>
    <property type="molecule type" value="Genomic_DNA"/>
</dbReference>
<reference evidence="8" key="2">
    <citation type="journal article" date="2023" name="IMA Fungus">
        <title>Comparative genomic study of the Penicillium genus elucidates a diverse pangenome and 15 lateral gene transfer events.</title>
        <authorList>
            <person name="Petersen C."/>
            <person name="Sorensen T."/>
            <person name="Nielsen M.R."/>
            <person name="Sondergaard T.E."/>
            <person name="Sorensen J.L."/>
            <person name="Fitzpatrick D.A."/>
            <person name="Frisvad J.C."/>
            <person name="Nielsen K.L."/>
        </authorList>
    </citation>
    <scope>NUCLEOTIDE SEQUENCE</scope>
    <source>
        <strain evidence="8">IBT 29677</strain>
    </source>
</reference>
<name>A0A9W9W9A9_9EURO</name>
<dbReference type="InterPro" id="IPR042067">
    <property type="entry name" value="Sip3_PH"/>
</dbReference>
<feature type="region of interest" description="Disordered" evidence="5">
    <location>
        <begin position="624"/>
        <end position="678"/>
    </location>
</feature>
<feature type="region of interest" description="Disordered" evidence="5">
    <location>
        <begin position="423"/>
        <end position="493"/>
    </location>
</feature>
<dbReference type="Pfam" id="PF16746">
    <property type="entry name" value="BAR_3"/>
    <property type="match status" value="1"/>
</dbReference>
<dbReference type="SMART" id="SM00233">
    <property type="entry name" value="PH"/>
    <property type="match status" value="1"/>
</dbReference>
<protein>
    <recommendedName>
        <fullName evidence="10">Transcription factor SipA3</fullName>
    </recommendedName>
</protein>
<evidence type="ECO:0000256" key="2">
    <source>
        <dbReference type="ARBA" id="ARBA00022692"/>
    </source>
</evidence>
<dbReference type="InterPro" id="IPR011993">
    <property type="entry name" value="PH-like_dom_sf"/>
</dbReference>
<dbReference type="SUPFAM" id="SSF103657">
    <property type="entry name" value="BAR/IMD domain-like"/>
    <property type="match status" value="1"/>
</dbReference>
<dbReference type="FunFam" id="1.20.1270.60:FF:000079">
    <property type="entry name" value="Transcription factor SipA3"/>
    <property type="match status" value="1"/>
</dbReference>
<evidence type="ECO:0000259" key="6">
    <source>
        <dbReference type="PROSITE" id="PS50003"/>
    </source>
</evidence>
<keyword evidence="3" id="KW-1133">Transmembrane helix</keyword>
<feature type="compositionally biased region" description="Polar residues" evidence="5">
    <location>
        <begin position="438"/>
        <end position="459"/>
    </location>
</feature>
<evidence type="ECO:0000313" key="9">
    <source>
        <dbReference type="Proteomes" id="UP001147747"/>
    </source>
</evidence>
<dbReference type="GO" id="GO:0016020">
    <property type="term" value="C:membrane"/>
    <property type="evidence" value="ECO:0007669"/>
    <property type="project" value="UniProtKB-SubCell"/>
</dbReference>
<feature type="compositionally biased region" description="Basic and acidic residues" evidence="5">
    <location>
        <begin position="462"/>
        <end position="493"/>
    </location>
</feature>
<dbReference type="Gene3D" id="1.20.1270.60">
    <property type="entry name" value="Arfaptin homology (AH) domain/BAR domain"/>
    <property type="match status" value="1"/>
</dbReference>
<dbReference type="CDD" id="cd13280">
    <property type="entry name" value="PH_SIP3"/>
    <property type="match status" value="1"/>
</dbReference>
<dbReference type="Gene3D" id="2.30.29.30">
    <property type="entry name" value="Pleckstrin-homology domain (PH domain)/Phosphotyrosine-binding domain (PTB)"/>
    <property type="match status" value="1"/>
</dbReference>
<organism evidence="8 9">
    <name type="scientific">Penicillium cosmopolitanum</name>
    <dbReference type="NCBI Taxonomy" id="1131564"/>
    <lineage>
        <taxon>Eukaryota</taxon>
        <taxon>Fungi</taxon>
        <taxon>Dikarya</taxon>
        <taxon>Ascomycota</taxon>
        <taxon>Pezizomycotina</taxon>
        <taxon>Eurotiomycetes</taxon>
        <taxon>Eurotiomycetidae</taxon>
        <taxon>Eurotiales</taxon>
        <taxon>Aspergillaceae</taxon>
        <taxon>Penicillium</taxon>
    </lineage>
</organism>
<keyword evidence="2" id="KW-0812">Transmembrane</keyword>
<keyword evidence="4" id="KW-0472">Membrane</keyword>
<feature type="region of interest" description="Disordered" evidence="5">
    <location>
        <begin position="552"/>
        <end position="579"/>
    </location>
</feature>
<feature type="compositionally biased region" description="Basic and acidic residues" evidence="5">
    <location>
        <begin position="625"/>
        <end position="638"/>
    </location>
</feature>
<dbReference type="Pfam" id="PF16016">
    <property type="entry name" value="VASt"/>
    <property type="match status" value="1"/>
</dbReference>
<evidence type="ECO:0000313" key="8">
    <source>
        <dbReference type="EMBL" id="KAJ5408682.1"/>
    </source>
</evidence>
<dbReference type="GO" id="GO:0005737">
    <property type="term" value="C:cytoplasm"/>
    <property type="evidence" value="ECO:0007669"/>
    <property type="project" value="InterPro"/>
</dbReference>
<dbReference type="GeneID" id="81366182"/>
<evidence type="ECO:0008006" key="10">
    <source>
        <dbReference type="Google" id="ProtNLM"/>
    </source>
</evidence>
<accession>A0A9W9W9A9</accession>
<dbReference type="PANTHER" id="PTHR14248">
    <property type="entry name" value="CYCLIN Y, ISOFORM A"/>
    <property type="match status" value="1"/>
</dbReference>
<dbReference type="InterPro" id="IPR031968">
    <property type="entry name" value="VASt"/>
</dbReference>
<feature type="domain" description="PH" evidence="6">
    <location>
        <begin position="299"/>
        <end position="400"/>
    </location>
</feature>
<comment type="subcellular location">
    <subcellularLocation>
        <location evidence="1">Membrane</location>
    </subcellularLocation>
</comment>
<reference evidence="8" key="1">
    <citation type="submission" date="2022-12" db="EMBL/GenBank/DDBJ databases">
        <authorList>
            <person name="Petersen C."/>
        </authorList>
    </citation>
    <scope>NUCLEOTIDE SEQUENCE</scope>
    <source>
        <strain evidence="8">IBT 29677</strain>
    </source>
</reference>
<evidence type="ECO:0000256" key="3">
    <source>
        <dbReference type="ARBA" id="ARBA00022989"/>
    </source>
</evidence>
<dbReference type="PROSITE" id="PS50003">
    <property type="entry name" value="PH_DOMAIN"/>
    <property type="match status" value="1"/>
</dbReference>
<dbReference type="InterPro" id="IPR001849">
    <property type="entry name" value="PH_domain"/>
</dbReference>
<dbReference type="FunFam" id="2.30.29.30:FF:000349">
    <property type="entry name" value="Transcription factor SipA3"/>
    <property type="match status" value="1"/>
</dbReference>
<dbReference type="SUPFAM" id="SSF50729">
    <property type="entry name" value="PH domain-like"/>
    <property type="match status" value="1"/>
</dbReference>
<dbReference type="PROSITE" id="PS51778">
    <property type="entry name" value="VAST"/>
    <property type="match status" value="1"/>
</dbReference>
<dbReference type="Proteomes" id="UP001147747">
    <property type="component" value="Unassembled WGS sequence"/>
</dbReference>
<dbReference type="InterPro" id="IPR004148">
    <property type="entry name" value="BAR_dom"/>
</dbReference>
<dbReference type="OrthoDB" id="10070851at2759"/>
<dbReference type="InterPro" id="IPR027267">
    <property type="entry name" value="AH/BAR_dom_sf"/>
</dbReference>